<sequence length="261" mass="29934">MQLRQKGYQIVDDESYAAYLQGERLDELVNNEYIINNDKAMRFDGENLINLTWPTFKDKFKPRNLLQQCAFDLMNNFDIPVKVLCGLAGGGKTKIGLKFAMEHLRTNKVDKVVIVRNNTSMGEDLGAFKGNKDAKVFNWMKPIRDVAPDMFQFDYEKPTFDIEFEVPGMLMGRDFQRTAVLVDDAQLLTTEMVKMCGERIGEGSYIVFLGDYNQAYKAKFKKDNGLVAMIEQFYPHKLFGMVEFNKSERGAVAELFATMEV</sequence>
<reference evidence="4" key="1">
    <citation type="journal article" date="2022" name="G3 (Bethesda)">
        <title>Unveiling the complete genome sequence of Alicyclobacillus acidoterrestris DSM 3922T, a taint-producing strain.</title>
        <authorList>
            <person name="Leonardo I.C."/>
            <person name="Barreto Crespo M.T."/>
            <person name="Gaspar F.B."/>
        </authorList>
    </citation>
    <scope>NUCLEOTIDE SEQUENCE [LARGE SCALE GENOMIC DNA]</scope>
    <source>
        <strain evidence="4">DSM 3922</strain>
    </source>
</reference>
<dbReference type="eggNOG" id="COG1875">
    <property type="taxonomic scope" value="Bacteria"/>
</dbReference>
<dbReference type="PANTHER" id="PTHR30473">
    <property type="entry name" value="PROTEIN PHOH"/>
    <property type="match status" value="1"/>
</dbReference>
<keyword evidence="1" id="KW-0547">Nucleotide-binding</keyword>
<evidence type="ECO:0000313" key="3">
    <source>
        <dbReference type="EMBL" id="UNO47961.1"/>
    </source>
</evidence>
<keyword evidence="4" id="KW-1185">Reference proteome</keyword>
<proteinExistence type="predicted"/>
<keyword evidence="2" id="KW-0067">ATP-binding</keyword>
<accession>A0A9E7CXI1</accession>
<dbReference type="OrthoDB" id="9773137at2"/>
<name>T0C5A3_ALIAG</name>
<dbReference type="RefSeq" id="WP_021296164.1">
    <property type="nucleotide sequence ID" value="NZ_AURB01000124.1"/>
</dbReference>
<dbReference type="InterPro" id="IPR003714">
    <property type="entry name" value="PhoH"/>
</dbReference>
<dbReference type="Pfam" id="PF02562">
    <property type="entry name" value="PhoH"/>
    <property type="match status" value="1"/>
</dbReference>
<dbReference type="PANTHER" id="PTHR30473:SF2">
    <property type="entry name" value="PIN DOMAIN-CONTAINING PROTEIN"/>
    <property type="match status" value="1"/>
</dbReference>
<dbReference type="Gene3D" id="3.40.50.300">
    <property type="entry name" value="P-loop containing nucleotide triphosphate hydrolases"/>
    <property type="match status" value="1"/>
</dbReference>
<organism evidence="3 4">
    <name type="scientific">Alicyclobacillus acidoterrestris (strain ATCC 49025 / DSM 3922 / CIP 106132 / NCIMB 13137 / GD3B)</name>
    <dbReference type="NCBI Taxonomy" id="1356854"/>
    <lineage>
        <taxon>Bacteria</taxon>
        <taxon>Bacillati</taxon>
        <taxon>Bacillota</taxon>
        <taxon>Bacilli</taxon>
        <taxon>Bacillales</taxon>
        <taxon>Alicyclobacillaceae</taxon>
        <taxon>Alicyclobacillus</taxon>
    </lineage>
</organism>
<dbReference type="GO" id="GO:0005829">
    <property type="term" value="C:cytosol"/>
    <property type="evidence" value="ECO:0007669"/>
    <property type="project" value="TreeGrafter"/>
</dbReference>
<dbReference type="GO" id="GO:0005524">
    <property type="term" value="F:ATP binding"/>
    <property type="evidence" value="ECO:0007669"/>
    <property type="project" value="UniProtKB-KW"/>
</dbReference>
<dbReference type="SUPFAM" id="SSF52540">
    <property type="entry name" value="P-loop containing nucleoside triphosphate hydrolases"/>
    <property type="match status" value="1"/>
</dbReference>
<gene>
    <name evidence="3" type="ORF">K1I37_14905</name>
</gene>
<dbReference type="STRING" id="1356854.N007_05605"/>
<evidence type="ECO:0000256" key="2">
    <source>
        <dbReference type="ARBA" id="ARBA00022840"/>
    </source>
</evidence>
<evidence type="ECO:0000256" key="1">
    <source>
        <dbReference type="ARBA" id="ARBA00022741"/>
    </source>
</evidence>
<accession>T0C5A3</accession>
<dbReference type="EMBL" id="CP080467">
    <property type="protein sequence ID" value="UNO47961.1"/>
    <property type="molecule type" value="Genomic_DNA"/>
</dbReference>
<protein>
    <submittedName>
        <fullName evidence="3">PhoH family protein</fullName>
    </submittedName>
</protein>
<dbReference type="InterPro" id="IPR051451">
    <property type="entry name" value="PhoH2-like"/>
</dbReference>
<evidence type="ECO:0000313" key="4">
    <source>
        <dbReference type="Proteomes" id="UP000829401"/>
    </source>
</evidence>
<dbReference type="InterPro" id="IPR027417">
    <property type="entry name" value="P-loop_NTPase"/>
</dbReference>
<dbReference type="KEGG" id="aaco:K1I37_14905"/>
<dbReference type="AlphaFoldDB" id="T0C5A3"/>
<dbReference type="Proteomes" id="UP000829401">
    <property type="component" value="Chromosome"/>
</dbReference>